<gene>
    <name evidence="2" type="ORF">OLC1_LOCUS21975</name>
</gene>
<protein>
    <submittedName>
        <fullName evidence="2">OLC1v1016343C1</fullName>
    </submittedName>
</protein>
<dbReference type="EMBL" id="OX459125">
    <property type="protein sequence ID" value="CAI9115441.1"/>
    <property type="molecule type" value="Genomic_DNA"/>
</dbReference>
<feature type="region of interest" description="Disordered" evidence="1">
    <location>
        <begin position="25"/>
        <end position="108"/>
    </location>
</feature>
<dbReference type="AlphaFoldDB" id="A0AAV1E6W5"/>
<sequence length="291" mass="33321">MDSAMERGARKVVMEIEAAWRKNEDIKPIPIREGRSFGLAPSARRNLSRRARDSRSLGNVRNSLDQPAVARPSLRSDNLSPVCGSRRRFGRSGRRQEPRTAVGSRESVGRGLGNIQGLELHEARRAVIEAKAENDRLDKLWRETEAYWEDHLKNSIQLEILAENRLRTFEAKIRKKKDEGLSEPDPEDFIPRNYFESVLVHLRKVYALVAVKWDRSSDKIEALRAYAGQLQAALESAISFIVEMGKEYDFEALWPEPCPAMRDDPTSPTREAERMIYENDALFHELGRGSY</sequence>
<dbReference type="Proteomes" id="UP001161247">
    <property type="component" value="Chromosome 8"/>
</dbReference>
<proteinExistence type="predicted"/>
<accession>A0AAV1E6W5</accession>
<feature type="compositionally biased region" description="Basic and acidic residues" evidence="1">
    <location>
        <begin position="25"/>
        <end position="35"/>
    </location>
</feature>
<keyword evidence="3" id="KW-1185">Reference proteome</keyword>
<evidence type="ECO:0000313" key="3">
    <source>
        <dbReference type="Proteomes" id="UP001161247"/>
    </source>
</evidence>
<name>A0AAV1E6W5_OLDCO</name>
<reference evidence="2" key="1">
    <citation type="submission" date="2023-03" db="EMBL/GenBank/DDBJ databases">
        <authorList>
            <person name="Julca I."/>
        </authorList>
    </citation>
    <scope>NUCLEOTIDE SEQUENCE</scope>
</reference>
<organism evidence="2 3">
    <name type="scientific">Oldenlandia corymbosa var. corymbosa</name>
    <dbReference type="NCBI Taxonomy" id="529605"/>
    <lineage>
        <taxon>Eukaryota</taxon>
        <taxon>Viridiplantae</taxon>
        <taxon>Streptophyta</taxon>
        <taxon>Embryophyta</taxon>
        <taxon>Tracheophyta</taxon>
        <taxon>Spermatophyta</taxon>
        <taxon>Magnoliopsida</taxon>
        <taxon>eudicotyledons</taxon>
        <taxon>Gunneridae</taxon>
        <taxon>Pentapetalae</taxon>
        <taxon>asterids</taxon>
        <taxon>lamiids</taxon>
        <taxon>Gentianales</taxon>
        <taxon>Rubiaceae</taxon>
        <taxon>Rubioideae</taxon>
        <taxon>Spermacoceae</taxon>
        <taxon>Hedyotis-Oldenlandia complex</taxon>
        <taxon>Oldenlandia</taxon>
    </lineage>
</organism>
<evidence type="ECO:0000256" key="1">
    <source>
        <dbReference type="SAM" id="MobiDB-lite"/>
    </source>
</evidence>
<evidence type="ECO:0000313" key="2">
    <source>
        <dbReference type="EMBL" id="CAI9115441.1"/>
    </source>
</evidence>